<dbReference type="Ensembl" id="ENSEBUT00000023888.1">
    <property type="protein sequence ID" value="ENSEBUP00000023312.1"/>
    <property type="gene ID" value="ENSEBUG00000014361.1"/>
</dbReference>
<dbReference type="GO" id="GO:0061723">
    <property type="term" value="P:glycophagy"/>
    <property type="evidence" value="ECO:0007669"/>
    <property type="project" value="TreeGrafter"/>
</dbReference>
<evidence type="ECO:0000259" key="4">
    <source>
        <dbReference type="Pfam" id="PF10377"/>
    </source>
</evidence>
<evidence type="ECO:0000313" key="6">
    <source>
        <dbReference type="Proteomes" id="UP000694388"/>
    </source>
</evidence>
<keyword evidence="1" id="KW-0072">Autophagy</keyword>
<dbReference type="Pfam" id="PF10377">
    <property type="entry name" value="ATG11"/>
    <property type="match status" value="1"/>
</dbReference>
<dbReference type="GeneTree" id="ENSGT00390000015871"/>
<feature type="region of interest" description="Disordered" evidence="3">
    <location>
        <begin position="1"/>
        <end position="29"/>
    </location>
</feature>
<dbReference type="GO" id="GO:0034045">
    <property type="term" value="C:phagophore assembly site membrane"/>
    <property type="evidence" value="ECO:0007669"/>
    <property type="project" value="TreeGrafter"/>
</dbReference>
<reference evidence="5" key="2">
    <citation type="submission" date="2025-09" db="UniProtKB">
        <authorList>
            <consortium name="Ensembl"/>
        </authorList>
    </citation>
    <scope>IDENTIFICATION</scope>
</reference>
<feature type="compositionally biased region" description="Basic and acidic residues" evidence="3">
    <location>
        <begin position="184"/>
        <end position="195"/>
    </location>
</feature>
<keyword evidence="2" id="KW-0175">Coiled coil</keyword>
<protein>
    <recommendedName>
        <fullName evidence="4">Autophagy-related protein 11 C-terminal domain-containing protein</fullName>
    </recommendedName>
</protein>
<dbReference type="InterPro" id="IPR019460">
    <property type="entry name" value="Atg11_C"/>
</dbReference>
<dbReference type="GO" id="GO:0000045">
    <property type="term" value="P:autophagosome assembly"/>
    <property type="evidence" value="ECO:0007669"/>
    <property type="project" value="InterPro"/>
</dbReference>
<dbReference type="GO" id="GO:0061709">
    <property type="term" value="P:reticulophagy"/>
    <property type="evidence" value="ECO:0007669"/>
    <property type="project" value="TreeGrafter"/>
</dbReference>
<proteinExistence type="predicted"/>
<evidence type="ECO:0000256" key="3">
    <source>
        <dbReference type="SAM" id="MobiDB-lite"/>
    </source>
</evidence>
<organism evidence="5 6">
    <name type="scientific">Eptatretus burgeri</name>
    <name type="common">Inshore hagfish</name>
    <dbReference type="NCBI Taxonomy" id="7764"/>
    <lineage>
        <taxon>Eukaryota</taxon>
        <taxon>Metazoa</taxon>
        <taxon>Chordata</taxon>
        <taxon>Craniata</taxon>
        <taxon>Vertebrata</taxon>
        <taxon>Cyclostomata</taxon>
        <taxon>Myxini</taxon>
        <taxon>Myxiniformes</taxon>
        <taxon>Myxinidae</taxon>
        <taxon>Eptatretinae</taxon>
        <taxon>Eptatretus</taxon>
    </lineage>
</organism>
<evidence type="ECO:0000256" key="2">
    <source>
        <dbReference type="ARBA" id="ARBA00023054"/>
    </source>
</evidence>
<feature type="domain" description="Autophagy-related protein 11 C-terminal" evidence="4">
    <location>
        <begin position="223"/>
        <end position="323"/>
    </location>
</feature>
<evidence type="ECO:0000313" key="5">
    <source>
        <dbReference type="Ensembl" id="ENSEBUP00000023312.1"/>
    </source>
</evidence>
<dbReference type="GO" id="GO:0019901">
    <property type="term" value="F:protein kinase binding"/>
    <property type="evidence" value="ECO:0007669"/>
    <property type="project" value="TreeGrafter"/>
</dbReference>
<dbReference type="AlphaFoldDB" id="A0A8C4R2V6"/>
<feature type="region of interest" description="Disordered" evidence="3">
    <location>
        <begin position="146"/>
        <end position="225"/>
    </location>
</feature>
<dbReference type="InterPro" id="IPR040040">
    <property type="entry name" value="ATG11"/>
</dbReference>
<reference evidence="5" key="1">
    <citation type="submission" date="2025-08" db="UniProtKB">
        <authorList>
            <consortium name="Ensembl"/>
        </authorList>
    </citation>
    <scope>IDENTIFICATION</scope>
</reference>
<evidence type="ECO:0000256" key="1">
    <source>
        <dbReference type="ARBA" id="ARBA00023006"/>
    </source>
</evidence>
<dbReference type="GO" id="GO:0034517">
    <property type="term" value="P:ribophagy"/>
    <property type="evidence" value="ECO:0007669"/>
    <property type="project" value="TreeGrafter"/>
</dbReference>
<sequence length="330" mass="36272">MQLKLEKSAKYHPVKQSKTRWPEVPTEGGSTLSGLEALGDVGQQALDPQLQTMVDWMKRDKEVALINLRTQLEAHYQTCVNKALMRQQQQTVGLRQQLLGLQAQQLQDRDLIQSLSADRAALLSEKKQLEGQLLQSSGLGLAVAATQAHSGQDSPELGCSDDGASPAFEGTDGGEAGQVIVDKVLPDRESSDEQKTTGSSEVGQKKMQPKAKGSGPTEKLMSQSLSAASHHHEKISIRDFLVGDLVLIVLVERYDNYLLFTVGPTLFFLHTECLEALGLRSVPGEPRKSCVLGKLVEKEYCQAKKVQNRFNVPLGTKFYRVKAVRWGHSV</sequence>
<dbReference type="Proteomes" id="UP000694388">
    <property type="component" value="Unplaced"/>
</dbReference>
<keyword evidence="6" id="KW-1185">Reference proteome</keyword>
<dbReference type="PANTHER" id="PTHR13222:SF1">
    <property type="entry name" value="RB1-INDUCIBLE COILED-COIL PROTEIN 1"/>
    <property type="match status" value="1"/>
</dbReference>
<dbReference type="GO" id="GO:1990316">
    <property type="term" value="C:Atg1/ULK1 kinase complex"/>
    <property type="evidence" value="ECO:0007669"/>
    <property type="project" value="TreeGrafter"/>
</dbReference>
<dbReference type="GO" id="GO:0060090">
    <property type="term" value="F:molecular adaptor activity"/>
    <property type="evidence" value="ECO:0007669"/>
    <property type="project" value="TreeGrafter"/>
</dbReference>
<name>A0A8C4R2V6_EPTBU</name>
<accession>A0A8C4R2V6</accession>
<dbReference type="PANTHER" id="PTHR13222">
    <property type="entry name" value="RB1-INDUCIBLE COILED-COIL"/>
    <property type="match status" value="1"/>
</dbReference>
<dbReference type="GO" id="GO:0034727">
    <property type="term" value="P:piecemeal microautophagy of the nucleus"/>
    <property type="evidence" value="ECO:0007669"/>
    <property type="project" value="TreeGrafter"/>
</dbReference>
<dbReference type="GO" id="GO:0000422">
    <property type="term" value="P:autophagy of mitochondrion"/>
    <property type="evidence" value="ECO:0007669"/>
    <property type="project" value="TreeGrafter"/>
</dbReference>